<evidence type="ECO:0000256" key="1">
    <source>
        <dbReference type="SAM" id="Phobius"/>
    </source>
</evidence>
<gene>
    <name evidence="3" type="ORF">UR34_C0001G0087</name>
</gene>
<dbReference type="Gene3D" id="2.120.10.30">
    <property type="entry name" value="TolB, C-terminal domain"/>
    <property type="match status" value="1"/>
</dbReference>
<protein>
    <submittedName>
        <fullName evidence="3">WD40-domain containing protein</fullName>
    </submittedName>
</protein>
<proteinExistence type="predicted"/>
<dbReference type="InterPro" id="IPR013229">
    <property type="entry name" value="PEGA"/>
</dbReference>
<evidence type="ECO:0000259" key="2">
    <source>
        <dbReference type="Pfam" id="PF08308"/>
    </source>
</evidence>
<comment type="caution">
    <text evidence="3">The sequence shown here is derived from an EMBL/GenBank/DDBJ whole genome shotgun (WGS) entry which is preliminary data.</text>
</comment>
<dbReference type="AlphaFoldDB" id="A0A0G0A0K6"/>
<dbReference type="InterPro" id="IPR011042">
    <property type="entry name" value="6-blade_b-propeller_TolB-like"/>
</dbReference>
<keyword evidence="1" id="KW-0472">Membrane</keyword>
<name>A0A0G0A0K6_9BACT</name>
<dbReference type="EMBL" id="LBOV01000001">
    <property type="protein sequence ID" value="KKP44741.1"/>
    <property type="molecule type" value="Genomic_DNA"/>
</dbReference>
<sequence length="525" mass="60215">MNKQKADRKILTIISILASIFVYTGAIGIYFYANGWRLDPINQQVIKTGVLTVESEPFLANLYIEGEDKGRTPRSESLTVGSYDISVYKTGYIEWKKNIQIKEEKSTPVFPWLIRDNIEKQNIFSLEDRKYINSWINETNDHLLILTSQQLVISGTYKYELWRFDINTAFWDLSSNPRVVLTFDSATQENISMTIAPNGTLAVMRSENAEATNYYLVDTSKTSTLETLTQLDIGAFSSYTISWSKDNNYLMFESPSDIISFNIERQTKYLLYKKQVGYEYIWSTDEHGFFYGITPNIENTNENIYAYTMTQTLMDGSNPKIILSDLYFQKNAEYIERYRGDTGDGKYIPFTNSPESTKSVGKLLSFTVNQNGNGIYIKSDAASYWYDINLKKYYLISSYSSDLIEFSIDNRKLIFKDSEGYSVFTFDKEQGDHTEDLGSKKIANIDTNASNVQWLSNSTYISYIEDSTMYISDKDGDNKVKILDNVDLFKYIGVTFSKEFVFTVQVGDTNEAGLNSITADSYLIH</sequence>
<reference evidence="3" key="1">
    <citation type="journal article" date="2015" name="Nature">
        <title>rRNA introns, odd ribosomes, and small enigmatic genomes across a large radiation of phyla.</title>
        <authorList>
            <person name="Brown C.T."/>
            <person name="Hug L.A."/>
            <person name="Thomas B.C."/>
            <person name="Sharon I."/>
            <person name="Castelle C.J."/>
            <person name="Singh A."/>
            <person name="Wilkins M.J."/>
            <person name="Williams K.H."/>
            <person name="Banfield J.F."/>
        </authorList>
    </citation>
    <scope>NUCLEOTIDE SEQUENCE [LARGE SCALE GENOMIC DNA]</scope>
</reference>
<dbReference type="SUPFAM" id="SSF82171">
    <property type="entry name" value="DPP6 N-terminal domain-like"/>
    <property type="match status" value="1"/>
</dbReference>
<organism evidence="3">
    <name type="scientific">candidate division WS6 bacterium GW2011_GWC1_33_20</name>
    <dbReference type="NCBI Taxonomy" id="1619089"/>
    <lineage>
        <taxon>Bacteria</taxon>
        <taxon>Candidatus Dojkabacteria</taxon>
    </lineage>
</organism>
<keyword evidence="1" id="KW-1133">Transmembrane helix</keyword>
<evidence type="ECO:0000313" key="3">
    <source>
        <dbReference type="EMBL" id="KKP44741.1"/>
    </source>
</evidence>
<keyword evidence="1" id="KW-0812">Transmembrane</keyword>
<dbReference type="Pfam" id="PF08308">
    <property type="entry name" value="PEGA"/>
    <property type="match status" value="1"/>
</dbReference>
<feature type="transmembrane region" description="Helical" evidence="1">
    <location>
        <begin position="12"/>
        <end position="33"/>
    </location>
</feature>
<accession>A0A0G0A0K6</accession>
<dbReference type="Proteomes" id="UP000034302">
    <property type="component" value="Unassembled WGS sequence"/>
</dbReference>
<feature type="domain" description="PEGA" evidence="2">
    <location>
        <begin position="49"/>
        <end position="107"/>
    </location>
</feature>